<sequence length="378" mass="43511">MCCCIPLRRLSYFGAGLHLMMGLLYFYFLGCVIYTMYRVRDKDNYDERVTMGLLYVGYYAAFLPPGIFIFWGVHKKLRCFLVVPSILFFFIQIFGVTLEGIYKFRPQGFPEAMEKYNQEGLVLSRLQADYWMDMCLQLAITISYLSMLFFYYREIEPEDTTPVQSRYAQAYLQQQQQLMQQQQSGSGPQSSSPPVPCPMGPPVVPFRPVHHSLTNLTRAGERERGGGGGRDGILGGNGTPCPPPPLNLGALNLSLDQQHQLLKLQQHPLILQQLQQQIHHQQQQQLQQQLQQQQSHQYHDTHHIQNELEMQHRPQHHHHHHERGHHQQGGGSQSQQSSLHHQPSSHSHQPDQAPPPPPPLSLFHPYAQMMDPNKTPKF</sequence>
<feature type="region of interest" description="Disordered" evidence="1">
    <location>
        <begin position="312"/>
        <end position="378"/>
    </location>
</feature>
<dbReference type="Proteomes" id="UP000198287">
    <property type="component" value="Unassembled WGS sequence"/>
</dbReference>
<feature type="compositionally biased region" description="Gly residues" evidence="1">
    <location>
        <begin position="226"/>
        <end position="238"/>
    </location>
</feature>
<feature type="compositionally biased region" description="Pro residues" evidence="1">
    <location>
        <begin position="191"/>
        <end position="205"/>
    </location>
</feature>
<proteinExistence type="predicted"/>
<feature type="transmembrane region" description="Helical" evidence="2">
    <location>
        <begin position="12"/>
        <end position="37"/>
    </location>
</feature>
<keyword evidence="2" id="KW-0472">Membrane</keyword>
<feature type="region of interest" description="Disordered" evidence="1">
    <location>
        <begin position="178"/>
        <end position="245"/>
    </location>
</feature>
<feature type="transmembrane region" description="Helical" evidence="2">
    <location>
        <begin position="49"/>
        <end position="73"/>
    </location>
</feature>
<organism evidence="3 4">
    <name type="scientific">Folsomia candida</name>
    <name type="common">Springtail</name>
    <dbReference type="NCBI Taxonomy" id="158441"/>
    <lineage>
        <taxon>Eukaryota</taxon>
        <taxon>Metazoa</taxon>
        <taxon>Ecdysozoa</taxon>
        <taxon>Arthropoda</taxon>
        <taxon>Hexapoda</taxon>
        <taxon>Collembola</taxon>
        <taxon>Entomobryomorpha</taxon>
        <taxon>Isotomoidea</taxon>
        <taxon>Isotomidae</taxon>
        <taxon>Proisotominae</taxon>
        <taxon>Folsomia</taxon>
    </lineage>
</organism>
<gene>
    <name evidence="3" type="ORF">Fcan01_09537</name>
</gene>
<reference evidence="3 4" key="1">
    <citation type="submission" date="2015-12" db="EMBL/GenBank/DDBJ databases">
        <title>The genome of Folsomia candida.</title>
        <authorList>
            <person name="Faddeeva A."/>
            <person name="Derks M.F."/>
            <person name="Anvar Y."/>
            <person name="Smit S."/>
            <person name="Van Straalen N."/>
            <person name="Roelofs D."/>
        </authorList>
    </citation>
    <scope>NUCLEOTIDE SEQUENCE [LARGE SCALE GENOMIC DNA]</scope>
    <source>
        <strain evidence="3 4">VU population</strain>
        <tissue evidence="3">Whole body</tissue>
    </source>
</reference>
<protein>
    <submittedName>
        <fullName evidence="3">Uncharacterized protein</fullName>
    </submittedName>
</protein>
<keyword evidence="2" id="KW-1133">Transmembrane helix</keyword>
<feature type="compositionally biased region" description="Low complexity" evidence="1">
    <location>
        <begin position="178"/>
        <end position="190"/>
    </location>
</feature>
<evidence type="ECO:0000313" key="3">
    <source>
        <dbReference type="EMBL" id="OXA55531.1"/>
    </source>
</evidence>
<feature type="compositionally biased region" description="Low complexity" evidence="1">
    <location>
        <begin position="333"/>
        <end position="351"/>
    </location>
</feature>
<accession>A0A226EFF4</accession>
<feature type="transmembrane region" description="Helical" evidence="2">
    <location>
        <begin position="130"/>
        <end position="152"/>
    </location>
</feature>
<name>A0A226EFF4_FOLCA</name>
<comment type="caution">
    <text evidence="3">The sequence shown here is derived from an EMBL/GenBank/DDBJ whole genome shotgun (WGS) entry which is preliminary data.</text>
</comment>
<dbReference type="EMBL" id="LNIX01000004">
    <property type="protein sequence ID" value="OXA55531.1"/>
    <property type="molecule type" value="Genomic_DNA"/>
</dbReference>
<feature type="compositionally biased region" description="Basic residues" evidence="1">
    <location>
        <begin position="313"/>
        <end position="326"/>
    </location>
</feature>
<evidence type="ECO:0000256" key="1">
    <source>
        <dbReference type="SAM" id="MobiDB-lite"/>
    </source>
</evidence>
<keyword evidence="2" id="KW-0812">Transmembrane</keyword>
<keyword evidence="4" id="KW-1185">Reference proteome</keyword>
<evidence type="ECO:0000313" key="4">
    <source>
        <dbReference type="Proteomes" id="UP000198287"/>
    </source>
</evidence>
<dbReference type="AlphaFoldDB" id="A0A226EFF4"/>
<feature type="transmembrane region" description="Helical" evidence="2">
    <location>
        <begin position="80"/>
        <end position="102"/>
    </location>
</feature>
<evidence type="ECO:0000256" key="2">
    <source>
        <dbReference type="SAM" id="Phobius"/>
    </source>
</evidence>